<dbReference type="Proteomes" id="UP000037755">
    <property type="component" value="Unassembled WGS sequence"/>
</dbReference>
<sequence length="159" mass="18118">MSLLKIFVFFVTTVAFAQKPVHLTPEQLYKEISTDNKATVIQFFNPNCEDVVQIVSRYKALQERYAATVVFYFIGITSKDSLMENLAQKTGYTANLYVADASVEADLYERRQAFCKKLMALVKGNNNDFLTLYLNKQDKLIYVGDDVDIKNDVVESLSN</sequence>
<protein>
    <recommendedName>
        <fullName evidence="4">Thioredoxin domain-containing protein</fullName>
    </recommendedName>
</protein>
<reference evidence="2 3" key="1">
    <citation type="submission" date="2015-08" db="EMBL/GenBank/DDBJ databases">
        <title>Whole genome sequence of Flavobacterium akiainvivens IK-1T, from decaying Wikstroemia oahuensis, an endemic Hawaiian shrub.</title>
        <authorList>
            <person name="Wan X."/>
            <person name="Hou S."/>
            <person name="Saito J."/>
            <person name="Donachie S."/>
        </authorList>
    </citation>
    <scope>NUCLEOTIDE SEQUENCE [LARGE SCALE GENOMIC DNA]</scope>
    <source>
        <strain evidence="2 3">IK-1</strain>
    </source>
</reference>
<gene>
    <name evidence="2" type="ORF">AM493_02525</name>
</gene>
<keyword evidence="1" id="KW-0732">Signal</keyword>
<evidence type="ECO:0000313" key="2">
    <source>
        <dbReference type="EMBL" id="KOS05034.1"/>
    </source>
</evidence>
<dbReference type="OrthoDB" id="1376756at2"/>
<dbReference type="AlphaFoldDB" id="A0A0M8MB73"/>
<comment type="caution">
    <text evidence="2">The sequence shown here is derived from an EMBL/GenBank/DDBJ whole genome shotgun (WGS) entry which is preliminary data.</text>
</comment>
<accession>A0A0M8MB73</accession>
<feature type="chain" id="PRO_5005818194" description="Thioredoxin domain-containing protein" evidence="1">
    <location>
        <begin position="18"/>
        <end position="159"/>
    </location>
</feature>
<dbReference type="InterPro" id="IPR036249">
    <property type="entry name" value="Thioredoxin-like_sf"/>
</dbReference>
<dbReference type="PATRIC" id="fig|1202724.3.peg.517"/>
<evidence type="ECO:0000256" key="1">
    <source>
        <dbReference type="SAM" id="SignalP"/>
    </source>
</evidence>
<dbReference type="Gene3D" id="3.40.30.10">
    <property type="entry name" value="Glutaredoxin"/>
    <property type="match status" value="1"/>
</dbReference>
<keyword evidence="3" id="KW-1185">Reference proteome</keyword>
<proteinExistence type="predicted"/>
<feature type="signal peptide" evidence="1">
    <location>
        <begin position="1"/>
        <end position="17"/>
    </location>
</feature>
<evidence type="ECO:0008006" key="4">
    <source>
        <dbReference type="Google" id="ProtNLM"/>
    </source>
</evidence>
<dbReference type="STRING" id="1202724.AM493_02525"/>
<name>A0A0M8MB73_9FLAO</name>
<evidence type="ECO:0000313" key="3">
    <source>
        <dbReference type="Proteomes" id="UP000037755"/>
    </source>
</evidence>
<dbReference type="SUPFAM" id="SSF52833">
    <property type="entry name" value="Thioredoxin-like"/>
    <property type="match status" value="1"/>
</dbReference>
<organism evidence="2 3">
    <name type="scientific">Flavobacterium akiainvivens</name>
    <dbReference type="NCBI Taxonomy" id="1202724"/>
    <lineage>
        <taxon>Bacteria</taxon>
        <taxon>Pseudomonadati</taxon>
        <taxon>Bacteroidota</taxon>
        <taxon>Flavobacteriia</taxon>
        <taxon>Flavobacteriales</taxon>
        <taxon>Flavobacteriaceae</taxon>
        <taxon>Flavobacterium</taxon>
    </lineage>
</organism>
<dbReference type="EMBL" id="LIYD01000005">
    <property type="protein sequence ID" value="KOS05034.1"/>
    <property type="molecule type" value="Genomic_DNA"/>
</dbReference>
<dbReference type="RefSeq" id="WP_054406093.1">
    <property type="nucleotide sequence ID" value="NZ_FOYA01000004.1"/>
</dbReference>